<dbReference type="Proteomes" id="UP000247746">
    <property type="component" value="Unassembled WGS sequence"/>
</dbReference>
<feature type="transmembrane region" description="Helical" evidence="6">
    <location>
        <begin position="218"/>
        <end position="239"/>
    </location>
</feature>
<dbReference type="PANTHER" id="PTHR42893">
    <property type="entry name" value="PROTEIN DETOXIFICATION 44, CHLOROPLASTIC-RELATED"/>
    <property type="match status" value="1"/>
</dbReference>
<dbReference type="GO" id="GO:0042910">
    <property type="term" value="F:xenobiotic transmembrane transporter activity"/>
    <property type="evidence" value="ECO:0007669"/>
    <property type="project" value="InterPro"/>
</dbReference>
<feature type="transmembrane region" description="Helical" evidence="6">
    <location>
        <begin position="6"/>
        <end position="28"/>
    </location>
</feature>
<protein>
    <submittedName>
        <fullName evidence="7">MATE family multidrug resistance protein</fullName>
    </submittedName>
</protein>
<feature type="transmembrane region" description="Helical" evidence="6">
    <location>
        <begin position="326"/>
        <end position="349"/>
    </location>
</feature>
<name>A0A2V4V391_9GAMM</name>
<comment type="caution">
    <text evidence="7">The sequence shown here is derived from an EMBL/GenBank/DDBJ whole genome shotgun (WGS) entry which is preliminary data.</text>
</comment>
<evidence type="ECO:0000256" key="4">
    <source>
        <dbReference type="ARBA" id="ARBA00022989"/>
    </source>
</evidence>
<feature type="transmembrane region" description="Helical" evidence="6">
    <location>
        <begin position="86"/>
        <end position="106"/>
    </location>
</feature>
<keyword evidence="5 6" id="KW-0472">Membrane</keyword>
<evidence type="ECO:0000313" key="8">
    <source>
        <dbReference type="Proteomes" id="UP000247746"/>
    </source>
</evidence>
<reference evidence="7 8" key="1">
    <citation type="submission" date="2018-06" db="EMBL/GenBank/DDBJ databases">
        <title>Genomic Encyclopedia of Type Strains, Phase III (KMG-III): the genomes of soil and plant-associated and newly described type strains.</title>
        <authorList>
            <person name="Whitman W."/>
        </authorList>
    </citation>
    <scope>NUCLEOTIDE SEQUENCE [LARGE SCALE GENOMIC DNA]</scope>
    <source>
        <strain evidence="7 8">CECT 5889</strain>
    </source>
</reference>
<keyword evidence="8" id="KW-1185">Reference proteome</keyword>
<dbReference type="GO" id="GO:0005886">
    <property type="term" value="C:plasma membrane"/>
    <property type="evidence" value="ECO:0007669"/>
    <property type="project" value="TreeGrafter"/>
</dbReference>
<organism evidence="7 8">
    <name type="scientific">Psychrobacter fozii</name>
    <dbReference type="NCBI Taxonomy" id="198480"/>
    <lineage>
        <taxon>Bacteria</taxon>
        <taxon>Pseudomonadati</taxon>
        <taxon>Pseudomonadota</taxon>
        <taxon>Gammaproteobacteria</taxon>
        <taxon>Moraxellales</taxon>
        <taxon>Moraxellaceae</taxon>
        <taxon>Psychrobacter</taxon>
    </lineage>
</organism>
<evidence type="ECO:0000256" key="1">
    <source>
        <dbReference type="ARBA" id="ARBA00004141"/>
    </source>
</evidence>
<comment type="subcellular location">
    <subcellularLocation>
        <location evidence="1">Membrane</location>
        <topology evidence="1">Multi-pass membrane protein</topology>
    </subcellularLocation>
</comment>
<dbReference type="Pfam" id="PF01554">
    <property type="entry name" value="MatE"/>
    <property type="match status" value="2"/>
</dbReference>
<feature type="transmembrane region" description="Helical" evidence="6">
    <location>
        <begin position="245"/>
        <end position="266"/>
    </location>
</feature>
<evidence type="ECO:0000313" key="7">
    <source>
        <dbReference type="EMBL" id="PYE39340.1"/>
    </source>
</evidence>
<proteinExistence type="inferred from homology"/>
<feature type="transmembrane region" description="Helical" evidence="6">
    <location>
        <begin position="49"/>
        <end position="66"/>
    </location>
</feature>
<dbReference type="AlphaFoldDB" id="A0A2V4V391"/>
<dbReference type="CDD" id="cd13136">
    <property type="entry name" value="MATE_DinF_like"/>
    <property type="match status" value="1"/>
</dbReference>
<dbReference type="EMBL" id="QJSU01000004">
    <property type="protein sequence ID" value="PYE39340.1"/>
    <property type="molecule type" value="Genomic_DNA"/>
</dbReference>
<accession>A0A2V4V391</accession>
<dbReference type="InterPro" id="IPR044644">
    <property type="entry name" value="DinF-like"/>
</dbReference>
<gene>
    <name evidence="7" type="ORF">DFP82_104152</name>
</gene>
<feature type="transmembrane region" description="Helical" evidence="6">
    <location>
        <begin position="370"/>
        <end position="393"/>
    </location>
</feature>
<keyword evidence="3 6" id="KW-0812">Transmembrane</keyword>
<dbReference type="PANTHER" id="PTHR42893:SF46">
    <property type="entry name" value="PROTEIN DETOXIFICATION 44, CHLOROPLASTIC"/>
    <property type="match status" value="1"/>
</dbReference>
<evidence type="ECO:0000256" key="6">
    <source>
        <dbReference type="SAM" id="Phobius"/>
    </source>
</evidence>
<feature type="transmembrane region" description="Helical" evidence="6">
    <location>
        <begin position="301"/>
        <end position="320"/>
    </location>
</feature>
<feature type="transmembrane region" description="Helical" evidence="6">
    <location>
        <begin position="192"/>
        <end position="211"/>
    </location>
</feature>
<dbReference type="InterPro" id="IPR002528">
    <property type="entry name" value="MATE_fam"/>
</dbReference>
<feature type="transmembrane region" description="Helical" evidence="6">
    <location>
        <begin position="150"/>
        <end position="169"/>
    </location>
</feature>
<comment type="similarity">
    <text evidence="2">Belongs to the multi antimicrobial extrusion (MATE) (TC 2.A.66.1) family.</text>
</comment>
<evidence type="ECO:0000256" key="3">
    <source>
        <dbReference type="ARBA" id="ARBA00022692"/>
    </source>
</evidence>
<feature type="transmembrane region" description="Helical" evidence="6">
    <location>
        <begin position="442"/>
        <end position="462"/>
    </location>
</feature>
<feature type="transmembrane region" description="Helical" evidence="6">
    <location>
        <begin position="413"/>
        <end position="430"/>
    </location>
</feature>
<dbReference type="NCBIfam" id="TIGR00797">
    <property type="entry name" value="matE"/>
    <property type="match status" value="1"/>
</dbReference>
<evidence type="ECO:0000256" key="5">
    <source>
        <dbReference type="ARBA" id="ARBA00023136"/>
    </source>
</evidence>
<keyword evidence="4 6" id="KW-1133">Transmembrane helix</keyword>
<dbReference type="GO" id="GO:0015297">
    <property type="term" value="F:antiporter activity"/>
    <property type="evidence" value="ECO:0007669"/>
    <property type="project" value="InterPro"/>
</dbReference>
<evidence type="ECO:0000256" key="2">
    <source>
        <dbReference type="ARBA" id="ARBA00010199"/>
    </source>
</evidence>
<sequence length="505" mass="55549">MSLGAFVFVAVFVINSTYATLNPCWVLSINEPKMTTPISSPMPPIDTRYTRIIAIALPVLLANLAMPLQSVIDTAIVGNMNDTAKLAGMGLAIQLLSLLLVSFNFLQYASSGLSAQAMGQLANHTTNATDGTATSVNTAPSPLLSILQRALLLACGIGAILLLAKPWLIDFGLQALSANPNSGRAAQTYLDVRFWGVIAELMNFAFIGWFAGQGKTRYMLYQQGFIAILNIVLTLFFVFTMKMGLVGVALGTTIAFWFGVLLALWLSRHHLQISWRALFTADKQYFTKERILRLFSLNKDIFIRTLILTLSFAWITRLSAQSGDVILAANAILLQVLSISAFALDGVAVSAETLSGQAAGRRDWPRFRIIIKRTGIVSYGLAIALSAIWWLAMPTYLGFMTNIETVFTLAYNYHLYAVLLPLVGVGAYWLDGIFFGLTAGHVIRNAALILAAIFFPLSWLLYQQWDMTGIWLSVWCLLLLRLIILGGFLYHAHQTGSYENLQPEP</sequence>
<feature type="transmembrane region" description="Helical" evidence="6">
    <location>
        <begin position="468"/>
        <end position="490"/>
    </location>
</feature>